<dbReference type="Gene3D" id="3.30.450.20">
    <property type="entry name" value="PAS domain"/>
    <property type="match status" value="1"/>
</dbReference>
<gene>
    <name evidence="6" type="ORF">CWI75_01085</name>
</gene>
<dbReference type="CDD" id="cd00130">
    <property type="entry name" value="PAS"/>
    <property type="match status" value="1"/>
</dbReference>
<comment type="catalytic activity">
    <reaction evidence="1">
        <text>ATP + protein L-histidine = ADP + protein N-phospho-L-histidine.</text>
        <dbReference type="EC" id="2.7.13.3"/>
    </reaction>
</comment>
<dbReference type="Gene3D" id="3.30.565.10">
    <property type="entry name" value="Histidine kinase-like ATPase, C-terminal domain"/>
    <property type="match status" value="1"/>
</dbReference>
<dbReference type="PANTHER" id="PTHR43065">
    <property type="entry name" value="SENSOR HISTIDINE KINASE"/>
    <property type="match status" value="1"/>
</dbReference>
<dbReference type="SMART" id="SM00388">
    <property type="entry name" value="HisKA"/>
    <property type="match status" value="1"/>
</dbReference>
<organism evidence="6 7">
    <name type="scientific">Kineobactrum sediminis</name>
    <dbReference type="NCBI Taxonomy" id="1905677"/>
    <lineage>
        <taxon>Bacteria</taxon>
        <taxon>Pseudomonadati</taxon>
        <taxon>Pseudomonadota</taxon>
        <taxon>Gammaproteobacteria</taxon>
        <taxon>Cellvibrionales</taxon>
        <taxon>Halieaceae</taxon>
        <taxon>Kineobactrum</taxon>
    </lineage>
</organism>
<keyword evidence="6" id="KW-0418">Kinase</keyword>
<dbReference type="InterPro" id="IPR035965">
    <property type="entry name" value="PAS-like_dom_sf"/>
</dbReference>
<proteinExistence type="predicted"/>
<dbReference type="SUPFAM" id="SSF55874">
    <property type="entry name" value="ATPase domain of HSP90 chaperone/DNA topoisomerase II/histidine kinase"/>
    <property type="match status" value="1"/>
</dbReference>
<dbReference type="GO" id="GO:0000155">
    <property type="term" value="F:phosphorelay sensor kinase activity"/>
    <property type="evidence" value="ECO:0007669"/>
    <property type="project" value="InterPro"/>
</dbReference>
<sequence length="405" mass="44150">MDDQGDQLENTFSAFNRLSEELSAAYTTLAGRAVKLEQELARSRREKERQQIEKECLADRLAALLDSLPGGVVVFDNAGRVTESNAPAREWLGDNPEGRAWNSLLDQQLVEVLDEGRELQIGGAVQLTLSRRYLPGRGETIILLTDVTEQRQLQRELEQNRRLATMGEMAARVAHQIRTPLSTAMLYANHLTDQPLPAEQRQQFGANLLARLRDLDRMTRDMLGFVRGGTAETQPFSVATLLDIVRQSLAGLVSEGYDLCIEEHGGRTAHSRNLGAAIIRGDAQALSGALCNLVENAFQVGGKTVTVALSAHIVEAAAVELCIDDNGPGISPELCERVFEPFFSGRTGGTGLGLPVARSVAEVHGGSLRLEPRRDRQGARFVLRLPLALKSQPPHCLPALAGEVL</sequence>
<name>A0A2N5Y6G8_9GAMM</name>
<dbReference type="Gene3D" id="1.10.287.130">
    <property type="match status" value="1"/>
</dbReference>
<dbReference type="SMART" id="SM00091">
    <property type="entry name" value="PAS"/>
    <property type="match status" value="1"/>
</dbReference>
<dbReference type="Proteomes" id="UP000234845">
    <property type="component" value="Unassembled WGS sequence"/>
</dbReference>
<dbReference type="Pfam" id="PF02518">
    <property type="entry name" value="HATPase_c"/>
    <property type="match status" value="1"/>
</dbReference>
<evidence type="ECO:0000256" key="3">
    <source>
        <dbReference type="ARBA" id="ARBA00022553"/>
    </source>
</evidence>
<dbReference type="InterPro" id="IPR003594">
    <property type="entry name" value="HATPase_dom"/>
</dbReference>
<evidence type="ECO:0000256" key="2">
    <source>
        <dbReference type="ARBA" id="ARBA00012438"/>
    </source>
</evidence>
<dbReference type="RefSeq" id="WP_101519614.1">
    <property type="nucleotide sequence ID" value="NZ_PKLZ01000001.1"/>
</dbReference>
<dbReference type="EMBL" id="PKLZ01000001">
    <property type="protein sequence ID" value="PLW83977.1"/>
    <property type="molecule type" value="Genomic_DNA"/>
</dbReference>
<dbReference type="OrthoDB" id="9776727at2"/>
<dbReference type="InterPro" id="IPR004358">
    <property type="entry name" value="Sig_transdc_His_kin-like_C"/>
</dbReference>
<dbReference type="SMART" id="SM00387">
    <property type="entry name" value="HATPase_c"/>
    <property type="match status" value="1"/>
</dbReference>
<keyword evidence="6" id="KW-0808">Transferase</keyword>
<dbReference type="SUPFAM" id="SSF47384">
    <property type="entry name" value="Homodimeric domain of signal transducing histidine kinase"/>
    <property type="match status" value="1"/>
</dbReference>
<dbReference type="InterPro" id="IPR005467">
    <property type="entry name" value="His_kinase_dom"/>
</dbReference>
<protein>
    <recommendedName>
        <fullName evidence="2">histidine kinase</fullName>
        <ecNumber evidence="2">2.7.13.3</ecNumber>
    </recommendedName>
</protein>
<dbReference type="InterPro" id="IPR036097">
    <property type="entry name" value="HisK_dim/P_sf"/>
</dbReference>
<dbReference type="EC" id="2.7.13.3" evidence="2"/>
<dbReference type="AlphaFoldDB" id="A0A2N5Y6G8"/>
<evidence type="ECO:0000256" key="4">
    <source>
        <dbReference type="SAM" id="Coils"/>
    </source>
</evidence>
<dbReference type="InterPro" id="IPR036890">
    <property type="entry name" value="HATPase_C_sf"/>
</dbReference>
<keyword evidence="4" id="KW-0175">Coiled coil</keyword>
<dbReference type="SUPFAM" id="SSF55785">
    <property type="entry name" value="PYP-like sensor domain (PAS domain)"/>
    <property type="match status" value="1"/>
</dbReference>
<dbReference type="Pfam" id="PF13188">
    <property type="entry name" value="PAS_8"/>
    <property type="match status" value="1"/>
</dbReference>
<dbReference type="PRINTS" id="PR00344">
    <property type="entry name" value="BCTRLSENSOR"/>
</dbReference>
<dbReference type="InterPro" id="IPR003661">
    <property type="entry name" value="HisK_dim/P_dom"/>
</dbReference>
<feature type="domain" description="Histidine kinase" evidence="5">
    <location>
        <begin position="172"/>
        <end position="389"/>
    </location>
</feature>
<dbReference type="CDD" id="cd00075">
    <property type="entry name" value="HATPase"/>
    <property type="match status" value="1"/>
</dbReference>
<feature type="coiled-coil region" evidence="4">
    <location>
        <begin position="26"/>
        <end position="60"/>
    </location>
</feature>
<dbReference type="PANTHER" id="PTHR43065:SF29">
    <property type="entry name" value="SENSOR PROTEIN KINASE FLES"/>
    <property type="match status" value="1"/>
</dbReference>
<dbReference type="PROSITE" id="PS50109">
    <property type="entry name" value="HIS_KIN"/>
    <property type="match status" value="1"/>
</dbReference>
<keyword evidence="3" id="KW-0597">Phosphoprotein</keyword>
<accession>A0A2N5Y6G8</accession>
<evidence type="ECO:0000313" key="6">
    <source>
        <dbReference type="EMBL" id="PLW83977.1"/>
    </source>
</evidence>
<dbReference type="InterPro" id="IPR000014">
    <property type="entry name" value="PAS"/>
</dbReference>
<evidence type="ECO:0000313" key="7">
    <source>
        <dbReference type="Proteomes" id="UP000234845"/>
    </source>
</evidence>
<keyword evidence="7" id="KW-1185">Reference proteome</keyword>
<evidence type="ECO:0000256" key="1">
    <source>
        <dbReference type="ARBA" id="ARBA00000085"/>
    </source>
</evidence>
<reference evidence="7" key="1">
    <citation type="submission" date="2017-11" db="EMBL/GenBank/DDBJ databases">
        <title>The draft genome sequence of Chromatocurvus sp. F02.</title>
        <authorList>
            <person name="Du Z.-J."/>
            <person name="Chang Y.-Q."/>
        </authorList>
    </citation>
    <scope>NUCLEOTIDE SEQUENCE [LARGE SCALE GENOMIC DNA]</scope>
    <source>
        <strain evidence="7">F02</strain>
    </source>
</reference>
<evidence type="ECO:0000259" key="5">
    <source>
        <dbReference type="PROSITE" id="PS50109"/>
    </source>
</evidence>
<comment type="caution">
    <text evidence="6">The sequence shown here is derived from an EMBL/GenBank/DDBJ whole genome shotgun (WGS) entry which is preliminary data.</text>
</comment>
<dbReference type="Pfam" id="PF00512">
    <property type="entry name" value="HisKA"/>
    <property type="match status" value="1"/>
</dbReference>
<dbReference type="CDD" id="cd00082">
    <property type="entry name" value="HisKA"/>
    <property type="match status" value="1"/>
</dbReference>